<evidence type="ECO:0000256" key="3">
    <source>
        <dbReference type="SAM" id="MobiDB-lite"/>
    </source>
</evidence>
<dbReference type="EMBL" id="VANP01000007">
    <property type="protein sequence ID" value="TLP57708.1"/>
    <property type="molecule type" value="Genomic_DNA"/>
</dbReference>
<dbReference type="AlphaFoldDB" id="A0A5R8YW19"/>
<evidence type="ECO:0000256" key="2">
    <source>
        <dbReference type="RuleBase" id="RU003749"/>
    </source>
</evidence>
<dbReference type="CDD" id="cd07043">
    <property type="entry name" value="STAS_anti-anti-sigma_factors"/>
    <property type="match status" value="1"/>
</dbReference>
<feature type="domain" description="STAS" evidence="4">
    <location>
        <begin position="40"/>
        <end position="150"/>
    </location>
</feature>
<comment type="similarity">
    <text evidence="1 2">Belongs to the anti-sigma-factor antagonist family.</text>
</comment>
<evidence type="ECO:0000259" key="4">
    <source>
        <dbReference type="PROSITE" id="PS50801"/>
    </source>
</evidence>
<dbReference type="InterPro" id="IPR003658">
    <property type="entry name" value="Anti-sigma_ant"/>
</dbReference>
<feature type="compositionally biased region" description="Basic and acidic residues" evidence="3">
    <location>
        <begin position="14"/>
        <end position="33"/>
    </location>
</feature>
<name>A0A5R8YW19_9ACTN</name>
<dbReference type="InterPro" id="IPR036513">
    <property type="entry name" value="STAS_dom_sf"/>
</dbReference>
<evidence type="ECO:0000313" key="6">
    <source>
        <dbReference type="Proteomes" id="UP000309033"/>
    </source>
</evidence>
<dbReference type="Gene3D" id="3.30.750.24">
    <property type="entry name" value="STAS domain"/>
    <property type="match status" value="1"/>
</dbReference>
<dbReference type="Pfam" id="PF01740">
    <property type="entry name" value="STAS"/>
    <property type="match status" value="1"/>
</dbReference>
<dbReference type="Proteomes" id="UP000309033">
    <property type="component" value="Unassembled WGS sequence"/>
</dbReference>
<proteinExistence type="inferred from homology"/>
<dbReference type="SUPFAM" id="SSF52091">
    <property type="entry name" value="SpoIIaa-like"/>
    <property type="match status" value="1"/>
</dbReference>
<evidence type="ECO:0000256" key="1">
    <source>
        <dbReference type="ARBA" id="ARBA00009013"/>
    </source>
</evidence>
<keyword evidence="6" id="KW-1185">Reference proteome</keyword>
<dbReference type="PANTHER" id="PTHR33495:SF2">
    <property type="entry name" value="ANTI-SIGMA FACTOR ANTAGONIST TM_1081-RELATED"/>
    <property type="match status" value="1"/>
</dbReference>
<feature type="region of interest" description="Disordered" evidence="3">
    <location>
        <begin position="1"/>
        <end position="33"/>
    </location>
</feature>
<dbReference type="NCBIfam" id="TIGR00377">
    <property type="entry name" value="ant_ant_sig"/>
    <property type="match status" value="1"/>
</dbReference>
<comment type="caution">
    <text evidence="5">The sequence shown here is derived from an EMBL/GenBank/DDBJ whole genome shotgun (WGS) entry which is preliminary data.</text>
</comment>
<evidence type="ECO:0000313" key="5">
    <source>
        <dbReference type="EMBL" id="TLP57708.1"/>
    </source>
</evidence>
<dbReference type="PANTHER" id="PTHR33495">
    <property type="entry name" value="ANTI-SIGMA FACTOR ANTAGONIST TM_1081-RELATED-RELATED"/>
    <property type="match status" value="1"/>
</dbReference>
<dbReference type="PROSITE" id="PS50801">
    <property type="entry name" value="STAS"/>
    <property type="match status" value="1"/>
</dbReference>
<reference evidence="5" key="1">
    <citation type="submission" date="2019-05" db="EMBL/GenBank/DDBJ databases">
        <title>Isolation, diversity and antifungal activity of Actinobacteria from wheat.</title>
        <authorList>
            <person name="Yu B."/>
        </authorList>
    </citation>
    <scope>NUCLEOTIDE SEQUENCE [LARGE SCALE GENOMIC DNA]</scope>
    <source>
        <strain evidence="5">NEAU-HEGS1-5</strain>
    </source>
</reference>
<dbReference type="OrthoDB" id="3297400at2"/>
<gene>
    <name evidence="5" type="ORF">FED44_19140</name>
</gene>
<protein>
    <recommendedName>
        <fullName evidence="2">Anti-sigma factor antagonist</fullName>
    </recommendedName>
</protein>
<dbReference type="InterPro" id="IPR002645">
    <property type="entry name" value="STAS_dom"/>
</dbReference>
<sequence>MCNHGRTGPGGSRIRQDGTSRGEQRRARVERGRYGEPETFSMLTVLQDHVVVIHMYGELDLIAAPALRARLAEAVGLRNPPRIVVDAEALTFCDSTGLSVLMGALPAVRSVGGDLALSNAHGRFARMLRITGLDSELPVHDSVASAAAFLTGPEA</sequence>
<organism evidence="5 6">
    <name type="scientific">Microbispora triticiradicis</name>
    <dbReference type="NCBI Taxonomy" id="2200763"/>
    <lineage>
        <taxon>Bacteria</taxon>
        <taxon>Bacillati</taxon>
        <taxon>Actinomycetota</taxon>
        <taxon>Actinomycetes</taxon>
        <taxon>Streptosporangiales</taxon>
        <taxon>Streptosporangiaceae</taxon>
        <taxon>Microbispora</taxon>
    </lineage>
</organism>
<dbReference type="GO" id="GO:0043856">
    <property type="term" value="F:anti-sigma factor antagonist activity"/>
    <property type="evidence" value="ECO:0007669"/>
    <property type="project" value="InterPro"/>
</dbReference>
<accession>A0A5R8YW19</accession>